<dbReference type="Proteomes" id="UP000598146">
    <property type="component" value="Unassembled WGS sequence"/>
</dbReference>
<protein>
    <submittedName>
        <fullName evidence="2">DUF2306 domain-containing protein</fullName>
    </submittedName>
</protein>
<gene>
    <name evidence="2" type="ORF">I4J89_20615</name>
</gene>
<sequence>MAGGAAALPDGDRVTSAPVALVVHIVTVTVFGVLGAFQFGRRRRGVRHRVAGRLVALCGLVAAGTGLWLTLFLPPTPLDSVVLTGVRVVVVGYMAASLVLGFLAVRRRDFAGHRAWMIRGYAIGMGAGTQFLTQAAWLMVAGSLTVSGRAGTMTAAWLINAVVAELIIRRKRVRRAVRSGGTRVSAGRRGGAVPHDQLGRQIQAGL</sequence>
<keyword evidence="1" id="KW-0812">Transmembrane</keyword>
<evidence type="ECO:0000313" key="3">
    <source>
        <dbReference type="Proteomes" id="UP000598146"/>
    </source>
</evidence>
<keyword evidence="1" id="KW-0472">Membrane</keyword>
<feature type="transmembrane region" description="Helical" evidence="1">
    <location>
        <begin position="19"/>
        <end position="39"/>
    </location>
</feature>
<dbReference type="Pfam" id="PF10067">
    <property type="entry name" value="DUF2306"/>
    <property type="match status" value="1"/>
</dbReference>
<dbReference type="EMBL" id="JADQTO010000009">
    <property type="protein sequence ID" value="MBG0563852.1"/>
    <property type="molecule type" value="Genomic_DNA"/>
</dbReference>
<accession>A0A931C9H9</accession>
<comment type="caution">
    <text evidence="2">The sequence shown here is derived from an EMBL/GenBank/DDBJ whole genome shotgun (WGS) entry which is preliminary data.</text>
</comment>
<evidence type="ECO:0000313" key="2">
    <source>
        <dbReference type="EMBL" id="MBG0563852.1"/>
    </source>
</evidence>
<proteinExistence type="predicted"/>
<feature type="transmembrane region" description="Helical" evidence="1">
    <location>
        <begin position="146"/>
        <end position="168"/>
    </location>
</feature>
<dbReference type="InterPro" id="IPR018750">
    <property type="entry name" value="DUF2306_membrane"/>
</dbReference>
<dbReference type="AlphaFoldDB" id="A0A931C9H9"/>
<feature type="transmembrane region" description="Helical" evidence="1">
    <location>
        <begin position="85"/>
        <end position="105"/>
    </location>
</feature>
<name>A0A931C9H9_9ACTN</name>
<organism evidence="2 3">
    <name type="scientific">Actinoplanes aureus</name>
    <dbReference type="NCBI Taxonomy" id="2792083"/>
    <lineage>
        <taxon>Bacteria</taxon>
        <taxon>Bacillati</taxon>
        <taxon>Actinomycetota</taxon>
        <taxon>Actinomycetes</taxon>
        <taxon>Micromonosporales</taxon>
        <taxon>Micromonosporaceae</taxon>
        <taxon>Actinoplanes</taxon>
    </lineage>
</organism>
<keyword evidence="3" id="KW-1185">Reference proteome</keyword>
<feature type="transmembrane region" description="Helical" evidence="1">
    <location>
        <begin position="51"/>
        <end position="73"/>
    </location>
</feature>
<feature type="transmembrane region" description="Helical" evidence="1">
    <location>
        <begin position="117"/>
        <end position="140"/>
    </location>
</feature>
<reference evidence="2" key="1">
    <citation type="submission" date="2020-11" db="EMBL/GenBank/DDBJ databases">
        <title>Isolation and identification of active actinomycetes.</title>
        <authorList>
            <person name="Sun X."/>
        </authorList>
    </citation>
    <scope>NUCLEOTIDE SEQUENCE</scope>
    <source>
        <strain evidence="2">NEAU-A11</strain>
    </source>
</reference>
<evidence type="ECO:0000256" key="1">
    <source>
        <dbReference type="SAM" id="Phobius"/>
    </source>
</evidence>
<keyword evidence="1" id="KW-1133">Transmembrane helix</keyword>